<organism evidence="1 2">
    <name type="scientific">Roseovarius tolerans</name>
    <dbReference type="NCBI Taxonomy" id="74031"/>
    <lineage>
        <taxon>Bacteria</taxon>
        <taxon>Pseudomonadati</taxon>
        <taxon>Pseudomonadota</taxon>
        <taxon>Alphaproteobacteria</taxon>
        <taxon>Rhodobacterales</taxon>
        <taxon>Roseobacteraceae</taxon>
        <taxon>Roseovarius</taxon>
    </lineage>
</organism>
<reference evidence="1 2" key="1">
    <citation type="submission" date="2016-10" db="EMBL/GenBank/DDBJ databases">
        <authorList>
            <person name="de Groot N.N."/>
        </authorList>
    </citation>
    <scope>NUCLEOTIDE SEQUENCE [LARGE SCALE GENOMIC DNA]</scope>
    <source>
        <strain evidence="1 2">DSM 11457</strain>
    </source>
</reference>
<proteinExistence type="predicted"/>
<dbReference type="AlphaFoldDB" id="A0A1H7WJG5"/>
<evidence type="ECO:0000313" key="2">
    <source>
        <dbReference type="Proteomes" id="UP000182160"/>
    </source>
</evidence>
<dbReference type="EMBL" id="FOBO01000003">
    <property type="protein sequence ID" value="SEM21640.1"/>
    <property type="molecule type" value="Genomic_DNA"/>
</dbReference>
<dbReference type="Proteomes" id="UP000182160">
    <property type="component" value="Unassembled WGS sequence"/>
</dbReference>
<name>A0A1H7WJG5_9RHOB</name>
<gene>
    <name evidence="1" type="ORF">SAMN04488077_10332</name>
</gene>
<accession>A0A1H7WJG5</accession>
<sequence length="96" mass="9874">MEGGRLSVHFDLLGRDVAPNVRLTGILGDDDIAAEAGLGLGFDGTPFGILGGIGNYYNFGGTLGFDGTVGGYIGTHSYGEFYDKPDAPAPLLPPPT</sequence>
<evidence type="ECO:0000313" key="1">
    <source>
        <dbReference type="EMBL" id="SEM21640.1"/>
    </source>
</evidence>
<protein>
    <submittedName>
        <fullName evidence="1">Uncharacterized protein</fullName>
    </submittedName>
</protein>